<proteinExistence type="predicted"/>
<dbReference type="PROSITE" id="PS51184">
    <property type="entry name" value="JMJC"/>
    <property type="match status" value="1"/>
</dbReference>
<dbReference type="KEGG" id="pbh:AAW51_2957"/>
<name>A0A0G3BNT1_9BURK</name>
<feature type="domain" description="JmjC" evidence="1">
    <location>
        <begin position="128"/>
        <end position="273"/>
    </location>
</feature>
<dbReference type="OrthoDB" id="479699at2"/>
<dbReference type="PANTHER" id="PTHR12461">
    <property type="entry name" value="HYPOXIA-INDUCIBLE FACTOR 1 ALPHA INHIBITOR-RELATED"/>
    <property type="match status" value="1"/>
</dbReference>
<reference evidence="2 3" key="1">
    <citation type="submission" date="2015-05" db="EMBL/GenBank/DDBJ databases">
        <authorList>
            <person name="Tang B."/>
            <person name="Yu Y."/>
        </authorList>
    </citation>
    <scope>NUCLEOTIDE SEQUENCE [LARGE SCALE GENOMIC DNA]</scope>
    <source>
        <strain evidence="2 3">DSM 7029</strain>
    </source>
</reference>
<sequence>MDTIDIPRVDARRFRPPRWSREPRVVEGNVDDWPALRRWQPDYLKRVVGGTSVAVREATGAPRNIYQNLSQGGRITFSQYFDWVLELAQAPDFRAIEATASADPGRISQAVCDTGFECSYYLDANLHRCLPQLLADVRTPPWYREAPVDTIFWCGVLGTSCGLHSDVTPNCNVQVAGRKHFMLYPPSQARWLYQLPGRTHCRFDPNQPDFERFPLARNARGWQCVLQPGESLYIPVGWFHQVTVVSGYALNVNFFWPRPFPQGLLTPALWQLLLRRGWARLHLAARGARPVAPAKGRQVVTPRAGQG</sequence>
<dbReference type="Gene3D" id="2.60.120.650">
    <property type="entry name" value="Cupin"/>
    <property type="match status" value="1"/>
</dbReference>
<dbReference type="InterPro" id="IPR003347">
    <property type="entry name" value="JmjC_dom"/>
</dbReference>
<dbReference type="InterPro" id="IPR041667">
    <property type="entry name" value="Cupin_8"/>
</dbReference>
<protein>
    <recommendedName>
        <fullName evidence="1">JmjC domain-containing protein</fullName>
    </recommendedName>
</protein>
<organism evidence="2 3">
    <name type="scientific">Caldimonas brevitalea</name>
    <dbReference type="NCBI Taxonomy" id="413882"/>
    <lineage>
        <taxon>Bacteria</taxon>
        <taxon>Pseudomonadati</taxon>
        <taxon>Pseudomonadota</taxon>
        <taxon>Betaproteobacteria</taxon>
        <taxon>Burkholderiales</taxon>
        <taxon>Sphaerotilaceae</taxon>
        <taxon>Caldimonas</taxon>
    </lineage>
</organism>
<dbReference type="EMBL" id="CP011371">
    <property type="protein sequence ID" value="AKJ29648.1"/>
    <property type="molecule type" value="Genomic_DNA"/>
</dbReference>
<gene>
    <name evidence="2" type="ORF">AAW51_2957</name>
</gene>
<dbReference type="SMART" id="SM00558">
    <property type="entry name" value="JmjC"/>
    <property type="match status" value="1"/>
</dbReference>
<evidence type="ECO:0000313" key="3">
    <source>
        <dbReference type="Proteomes" id="UP000035352"/>
    </source>
</evidence>
<dbReference type="PANTHER" id="PTHR12461:SF105">
    <property type="entry name" value="HYPOXIA-INDUCIBLE FACTOR 1-ALPHA INHIBITOR"/>
    <property type="match status" value="1"/>
</dbReference>
<accession>A0A0G3BNT1</accession>
<dbReference type="STRING" id="413882.AAW51_2957"/>
<dbReference type="Proteomes" id="UP000035352">
    <property type="component" value="Chromosome"/>
</dbReference>
<dbReference type="SUPFAM" id="SSF51197">
    <property type="entry name" value="Clavaminate synthase-like"/>
    <property type="match status" value="1"/>
</dbReference>
<dbReference type="RefSeq" id="WP_053013588.1">
    <property type="nucleotide sequence ID" value="NZ_CP011371.1"/>
</dbReference>
<evidence type="ECO:0000313" key="2">
    <source>
        <dbReference type="EMBL" id="AKJ29648.1"/>
    </source>
</evidence>
<evidence type="ECO:0000259" key="1">
    <source>
        <dbReference type="PROSITE" id="PS51184"/>
    </source>
</evidence>
<keyword evidence="3" id="KW-1185">Reference proteome</keyword>
<dbReference type="Pfam" id="PF13621">
    <property type="entry name" value="Cupin_8"/>
    <property type="match status" value="1"/>
</dbReference>
<dbReference type="AlphaFoldDB" id="A0A0G3BNT1"/>